<evidence type="ECO:0000256" key="1">
    <source>
        <dbReference type="ARBA" id="ARBA00001947"/>
    </source>
</evidence>
<evidence type="ECO:0000256" key="4">
    <source>
        <dbReference type="ARBA" id="ARBA00022833"/>
    </source>
</evidence>
<name>A0A1J5RKF6_9ZZZZ</name>
<dbReference type="GO" id="GO:0017001">
    <property type="term" value="P:antibiotic catabolic process"/>
    <property type="evidence" value="ECO:0007669"/>
    <property type="project" value="InterPro"/>
</dbReference>
<dbReference type="PROSITE" id="PS00743">
    <property type="entry name" value="BETA_LACTAMASE_B_1"/>
    <property type="match status" value="1"/>
</dbReference>
<accession>A0A1J5RKF6</accession>
<feature type="domain" description="Metallo-beta-lactamase" evidence="5">
    <location>
        <begin position="19"/>
        <end position="203"/>
    </location>
</feature>
<evidence type="ECO:0000256" key="2">
    <source>
        <dbReference type="ARBA" id="ARBA00022723"/>
    </source>
</evidence>
<comment type="caution">
    <text evidence="6">The sequence shown here is derived from an EMBL/GenBank/DDBJ whole genome shotgun (WGS) entry which is preliminary data.</text>
</comment>
<organism evidence="6">
    <name type="scientific">mine drainage metagenome</name>
    <dbReference type="NCBI Taxonomy" id="410659"/>
    <lineage>
        <taxon>unclassified sequences</taxon>
        <taxon>metagenomes</taxon>
        <taxon>ecological metagenomes</taxon>
    </lineage>
</organism>
<dbReference type="SMART" id="SM00849">
    <property type="entry name" value="Lactamase_B"/>
    <property type="match status" value="1"/>
</dbReference>
<dbReference type="PANTHER" id="PTHR23131:SF0">
    <property type="entry name" value="ENDORIBONUCLEASE LACTB2"/>
    <property type="match status" value="1"/>
</dbReference>
<keyword evidence="3 6" id="KW-0378">Hydrolase</keyword>
<evidence type="ECO:0000259" key="5">
    <source>
        <dbReference type="SMART" id="SM00849"/>
    </source>
</evidence>
<keyword evidence="2" id="KW-0479">Metal-binding</keyword>
<dbReference type="Pfam" id="PF00753">
    <property type="entry name" value="Lactamase_B"/>
    <property type="match status" value="1"/>
</dbReference>
<dbReference type="InterPro" id="IPR050662">
    <property type="entry name" value="Sec-metab_biosynth-thioest"/>
</dbReference>
<dbReference type="EC" id="3.-.-.-" evidence="6"/>
<dbReference type="AlphaFoldDB" id="A0A1J5RKF6"/>
<dbReference type="Gene3D" id="3.60.15.10">
    <property type="entry name" value="Ribonuclease Z/Hydroxyacylglutathione hydrolase-like"/>
    <property type="match status" value="1"/>
</dbReference>
<dbReference type="InterPro" id="IPR036866">
    <property type="entry name" value="RibonucZ/Hydroxyglut_hydro"/>
</dbReference>
<dbReference type="InterPro" id="IPR001279">
    <property type="entry name" value="Metallo-B-lactamas"/>
</dbReference>
<dbReference type="SUPFAM" id="SSF56281">
    <property type="entry name" value="Metallo-hydrolase/oxidoreductase"/>
    <property type="match status" value="1"/>
</dbReference>
<sequence length="306" mass="33443">MKPRLPQQVRVLERGWLSSNNILLLEGERATLVDSGYISHAQQTLALVREALDGRRLARIINSHSHSDHIGGNATLQRELGCAITVPEGIAAAIAAWDEDFLLLKPSGQRGDRFRHDAVIKAGEEFELAGLVWRALAAPGHDMAALVFHCQSARLLISGDALWRDGFGIQFAEISGQAAGLAATRATLEAIGRLAVDVVIPGHGAPFAEFDDAMARALQRVAAFEQNPARMVRSAIKALFAFNLLELRRLRRDRLAGYLESIPFFHDAHARLHQPTAGLAEWLLEELLRAGVVELQGEDIVPTQTA</sequence>
<evidence type="ECO:0000313" key="6">
    <source>
        <dbReference type="EMBL" id="OIQ92588.1"/>
    </source>
</evidence>
<proteinExistence type="predicted"/>
<dbReference type="InterPro" id="IPR001018">
    <property type="entry name" value="Beta-lactamase_class-B_CS"/>
</dbReference>
<evidence type="ECO:0000256" key="3">
    <source>
        <dbReference type="ARBA" id="ARBA00022801"/>
    </source>
</evidence>
<dbReference type="CDD" id="cd06262">
    <property type="entry name" value="metallo-hydrolase-like_MBL-fold"/>
    <property type="match status" value="1"/>
</dbReference>
<keyword evidence="4" id="KW-0862">Zinc</keyword>
<gene>
    <name evidence="6" type="ORF">GALL_254970</name>
</gene>
<comment type="cofactor">
    <cofactor evidence="1">
        <name>Zn(2+)</name>
        <dbReference type="ChEBI" id="CHEBI:29105"/>
    </cofactor>
</comment>
<dbReference type="GO" id="GO:0008800">
    <property type="term" value="F:beta-lactamase activity"/>
    <property type="evidence" value="ECO:0007669"/>
    <property type="project" value="InterPro"/>
</dbReference>
<dbReference type="EMBL" id="MLJW01000228">
    <property type="protein sequence ID" value="OIQ92588.1"/>
    <property type="molecule type" value="Genomic_DNA"/>
</dbReference>
<protein>
    <submittedName>
        <fullName evidence="6">Putative metallo-hydrolase</fullName>
        <ecNumber evidence="6">3.-.-.-</ecNumber>
    </submittedName>
</protein>
<reference evidence="6" key="1">
    <citation type="submission" date="2016-10" db="EMBL/GenBank/DDBJ databases">
        <title>Sequence of Gallionella enrichment culture.</title>
        <authorList>
            <person name="Poehlein A."/>
            <person name="Muehling M."/>
            <person name="Daniel R."/>
        </authorList>
    </citation>
    <scope>NUCLEOTIDE SEQUENCE</scope>
</reference>
<dbReference type="PANTHER" id="PTHR23131">
    <property type="entry name" value="ENDORIBONUCLEASE LACTB2"/>
    <property type="match status" value="1"/>
</dbReference>
<dbReference type="GO" id="GO:0008270">
    <property type="term" value="F:zinc ion binding"/>
    <property type="evidence" value="ECO:0007669"/>
    <property type="project" value="InterPro"/>
</dbReference>